<dbReference type="InterPro" id="IPR014001">
    <property type="entry name" value="Helicase_ATP-bd"/>
</dbReference>
<dbReference type="EMBL" id="OC316771">
    <property type="protein sequence ID" value="CAD7393674.1"/>
    <property type="molecule type" value="Genomic_DNA"/>
</dbReference>
<evidence type="ECO:0000256" key="4">
    <source>
        <dbReference type="ARBA" id="ARBA00022741"/>
    </source>
</evidence>
<dbReference type="GO" id="GO:0008270">
    <property type="term" value="F:zinc ion binding"/>
    <property type="evidence" value="ECO:0007669"/>
    <property type="project" value="UniProtKB-KW"/>
</dbReference>
<feature type="domain" description="Tudor" evidence="16">
    <location>
        <begin position="1100"/>
        <end position="1159"/>
    </location>
</feature>
<evidence type="ECO:0000256" key="14">
    <source>
        <dbReference type="SAM" id="MobiDB-lite"/>
    </source>
</evidence>
<dbReference type="GO" id="GO:0031047">
    <property type="term" value="P:regulatory ncRNA-mediated gene silencing"/>
    <property type="evidence" value="ECO:0007669"/>
    <property type="project" value="UniProtKB-KW"/>
</dbReference>
<dbReference type="Pfam" id="PF00270">
    <property type="entry name" value="DEAD"/>
    <property type="match status" value="1"/>
</dbReference>
<evidence type="ECO:0000256" key="6">
    <source>
        <dbReference type="ARBA" id="ARBA00022801"/>
    </source>
</evidence>
<reference evidence="18" key="1">
    <citation type="submission" date="2020-11" db="EMBL/GenBank/DDBJ databases">
        <authorList>
            <person name="Tran Van P."/>
        </authorList>
    </citation>
    <scope>NUCLEOTIDE SEQUENCE</scope>
</reference>
<dbReference type="GO" id="GO:0005524">
    <property type="term" value="F:ATP binding"/>
    <property type="evidence" value="ECO:0007669"/>
    <property type="project" value="UniProtKB-KW"/>
</dbReference>
<dbReference type="GO" id="GO:0007283">
    <property type="term" value="P:spermatogenesis"/>
    <property type="evidence" value="ECO:0007669"/>
    <property type="project" value="UniProtKB-KW"/>
</dbReference>
<gene>
    <name evidence="18" type="ORF">TCEB3V08_LOCUS1638</name>
</gene>
<evidence type="ECO:0000256" key="9">
    <source>
        <dbReference type="ARBA" id="ARBA00022871"/>
    </source>
</evidence>
<feature type="zinc finger region" description="C3H1-type" evidence="13">
    <location>
        <begin position="688"/>
        <end position="716"/>
    </location>
</feature>
<dbReference type="InterPro" id="IPR011545">
    <property type="entry name" value="DEAD/DEAH_box_helicase_dom"/>
</dbReference>
<dbReference type="InterPro" id="IPR027417">
    <property type="entry name" value="P-loop_NTPase"/>
</dbReference>
<dbReference type="GO" id="GO:0042078">
    <property type="term" value="P:germ-line stem cell division"/>
    <property type="evidence" value="ECO:0007669"/>
    <property type="project" value="TreeGrafter"/>
</dbReference>
<keyword evidence="3" id="KW-0677">Repeat</keyword>
<keyword evidence="11" id="KW-0469">Meiosis</keyword>
<dbReference type="PROSITE" id="PS50304">
    <property type="entry name" value="TUDOR"/>
    <property type="match status" value="1"/>
</dbReference>
<feature type="compositionally biased region" description="Low complexity" evidence="14">
    <location>
        <begin position="167"/>
        <end position="183"/>
    </location>
</feature>
<evidence type="ECO:0000256" key="1">
    <source>
        <dbReference type="ARBA" id="ARBA00012552"/>
    </source>
</evidence>
<keyword evidence="2" id="KW-0217">Developmental protein</keyword>
<evidence type="ECO:0000256" key="3">
    <source>
        <dbReference type="ARBA" id="ARBA00022737"/>
    </source>
</evidence>
<evidence type="ECO:0000259" key="16">
    <source>
        <dbReference type="PROSITE" id="PS50304"/>
    </source>
</evidence>
<keyword evidence="9" id="KW-0744">Spermatogenesis</keyword>
<dbReference type="GO" id="GO:0016787">
    <property type="term" value="F:hydrolase activity"/>
    <property type="evidence" value="ECO:0007669"/>
    <property type="project" value="UniProtKB-KW"/>
</dbReference>
<proteinExistence type="predicted"/>
<keyword evidence="13" id="KW-0862">Zinc</keyword>
<dbReference type="GO" id="GO:0051321">
    <property type="term" value="P:meiotic cell cycle"/>
    <property type="evidence" value="ECO:0007669"/>
    <property type="project" value="UniProtKB-KW"/>
</dbReference>
<evidence type="ECO:0000256" key="8">
    <source>
        <dbReference type="ARBA" id="ARBA00022840"/>
    </source>
</evidence>
<feature type="domain" description="C3H1-type" evidence="15">
    <location>
        <begin position="688"/>
        <end position="716"/>
    </location>
</feature>
<evidence type="ECO:0000313" key="18">
    <source>
        <dbReference type="EMBL" id="CAD7393674.1"/>
    </source>
</evidence>
<keyword evidence="4" id="KW-0547">Nucleotide-binding</keyword>
<accession>A0A7R9GQ78</accession>
<dbReference type="PANTHER" id="PTHR22655">
    <property type="entry name" value="ATP-DEPENDENT RNA HELICASE TDRD12-RELATED"/>
    <property type="match status" value="1"/>
</dbReference>
<keyword evidence="6" id="KW-0378">Hydrolase</keyword>
<comment type="catalytic activity">
    <reaction evidence="12">
        <text>ATP + H2O = ADP + phosphate + H(+)</text>
        <dbReference type="Rhea" id="RHEA:13065"/>
        <dbReference type="ChEBI" id="CHEBI:15377"/>
        <dbReference type="ChEBI" id="CHEBI:15378"/>
        <dbReference type="ChEBI" id="CHEBI:30616"/>
        <dbReference type="ChEBI" id="CHEBI:43474"/>
        <dbReference type="ChEBI" id="CHEBI:456216"/>
        <dbReference type="EC" id="3.6.4.13"/>
    </reaction>
</comment>
<protein>
    <recommendedName>
        <fullName evidence="1">RNA helicase</fullName>
        <ecNumber evidence="1">3.6.4.13</ecNumber>
    </recommendedName>
</protein>
<dbReference type="PROSITE" id="PS50103">
    <property type="entry name" value="ZF_C3H1"/>
    <property type="match status" value="1"/>
</dbReference>
<evidence type="ECO:0000256" key="2">
    <source>
        <dbReference type="ARBA" id="ARBA00022473"/>
    </source>
</evidence>
<evidence type="ECO:0000256" key="13">
    <source>
        <dbReference type="PROSITE-ProRule" id="PRU00723"/>
    </source>
</evidence>
<dbReference type="GO" id="GO:0005737">
    <property type="term" value="C:cytoplasm"/>
    <property type="evidence" value="ECO:0007669"/>
    <property type="project" value="UniProtKB-ARBA"/>
</dbReference>
<keyword evidence="13" id="KW-0479">Metal-binding</keyword>
<dbReference type="InterPro" id="IPR035437">
    <property type="entry name" value="SNase_OB-fold_sf"/>
</dbReference>
<evidence type="ECO:0000256" key="5">
    <source>
        <dbReference type="ARBA" id="ARBA00022782"/>
    </source>
</evidence>
<keyword evidence="5" id="KW-0221">Differentiation</keyword>
<dbReference type="SUPFAM" id="SSF52540">
    <property type="entry name" value="P-loop containing nucleoside triphosphate hydrolases"/>
    <property type="match status" value="1"/>
</dbReference>
<dbReference type="InterPro" id="IPR002999">
    <property type="entry name" value="Tudor"/>
</dbReference>
<dbReference type="Gene3D" id="2.40.50.90">
    <property type="match status" value="1"/>
</dbReference>
<dbReference type="SUPFAM" id="SSF63748">
    <property type="entry name" value="Tudor/PWWP/MBT"/>
    <property type="match status" value="2"/>
</dbReference>
<evidence type="ECO:0000259" key="15">
    <source>
        <dbReference type="PROSITE" id="PS50103"/>
    </source>
</evidence>
<dbReference type="Gene3D" id="3.40.50.300">
    <property type="entry name" value="P-loop containing nucleotide triphosphate hydrolases"/>
    <property type="match status" value="2"/>
</dbReference>
<dbReference type="InterPro" id="IPR000571">
    <property type="entry name" value="Znf_CCCH"/>
</dbReference>
<dbReference type="Gene3D" id="2.30.30.140">
    <property type="match status" value="2"/>
</dbReference>
<keyword evidence="7" id="KW-0347">Helicase</keyword>
<dbReference type="Pfam" id="PF00567">
    <property type="entry name" value="TUDOR"/>
    <property type="match status" value="1"/>
</dbReference>
<dbReference type="GO" id="GO:0003724">
    <property type="term" value="F:RNA helicase activity"/>
    <property type="evidence" value="ECO:0007669"/>
    <property type="project" value="UniProtKB-EC"/>
</dbReference>
<dbReference type="PROSITE" id="PS51192">
    <property type="entry name" value="HELICASE_ATP_BIND_1"/>
    <property type="match status" value="1"/>
</dbReference>
<sequence length="1609" mass="180811">MDQDILYNSSMGFVQNCKTNIFGKDLSSKEKIEEWRKRNSDVESQGFVQNCKTNIFGKDLSSKEKIEEWRKRNSDVESQSVGQNVSRSRIKLAEVASSLQAEETCSFQPSLSFAYASPKPDLNINQHMNLLDILKSKDNSSLSKTSHDSVPGSQSLLILENLLSNLPRGRSSSRNSNASSGVGTVHSRSKITDVQENNIVQTSKTDDEALSYVAVEKSTDDETLGSETSSKQSMVDPAFHSRLDTFKFVERHTLNRVLAHGQFMAKPLQGLEHANFPSQIHKALQKVGFQSLMSIQSYTFVSILRGQNVFIVGPPRSGKTLSYLLPLLSNCVTGETFQNLKPGCGPFILILCPGHKSAQFIYNASCKLLRLAGVSNVDVMITYGGGDELEKMITLMNGCHILISTPRRFLKLAKTSSHIVSLNRVCHLVLEEADTLTTKCAVEVKGIVESCKQISKKRDIPTQMVFVSEMWTPTIEFLADRVAENSSVCIGSCLEAAVYAKLKPNLHFVEPLIKDNKLIEVLGSNSNIIKTIIVCQTAKEVIHVVTLLESFNFITLGVHEKKFHFVTTELITEWKHSKSGCYSVLVCSDDVLLELKIMDAMKLIHYDLPTNSKTQFGYRFSCLMDNYRNIFQQLDEDRLECSVHIFVDINDVHQFPSVISFMKRLGAVMPREVDEKVEIVEREMEHLKISQPLCFNVKAFGDCWKGSNCPNRHFISLDLDHGDLPDHGEVKVKILHVHSAQCFSVRLLEHKGKNGVMTPIPNSYWNIAVDLNKLFRDPETRYPASNLTVGDICAVKVGTNLFQRVRVDKIISSGYKSKPSSVRVTFMDEGSVKEYKDYALMALPKELQVLPPQAVEVYLCNVLPCDEDTVWNWSANEAMYNWVQENVAEEREGVYMVGKIVLTLGNTLWLDPFMARQHLEDLGNDVFIMSLRKELLKHGYAVDNPQHLEKLYSLCHDADIPVPCMSQKAETDQLNDQRYVVNEQQEDSVSLKEQEDSVSPKEQYLHTDMIKDEVITHNSPFKKNEVIKREKTLLNGSDKKRQALKPQWAFIPKDEWCPVLLRSAINPNEVFVQVEKFSESLERLSKDLQAHVQKQHVPVTPEIGLFCLGLFPEDNLWYRAQIVQITNDKKVELFFVDHGDFQFVDVDSLADITDTLINKLPFQAIECRLVGVKPKQDNIWSEAATDSLYHWSEIIGNLSVKVCTTGPATWTGTLKYGVVMVSGTGEAMSIVNQELVIDNNLGCEFLNEEIDYLDNLANPRQSLEVDENEQRDTDFLDEEEFDINFDDQESMAFMAKALGLPETLLITPEQQAPSTMKAIKMAPCLEKCSSQLVNESMESKPDGTCTPRDSVPTLSNCVRTPSVTWHQDTACVNVRIAVTDLRSYYVKCEPTRLQFRFKLGASLDLPCHQKLSPLHPLSPTLRKNPLIGWYPTAPHSSQVVVRGYPYKIQNIHQIYEELVSLVLPSRSSGEVSIEHAEETMPPVPRSRSYASQIFSPSFLTLSKHDSLTKADSISRSPSLTDCVICIGDINFPRVEDLNGIYLGNIAAPPSPSSSEEAKQLVGFVIPNPTRSSTTSDEQRTAIISGEEDETILLHSSPDTLKLEAPLAIL</sequence>
<organism evidence="18">
    <name type="scientific">Timema cristinae</name>
    <name type="common">Walking stick</name>
    <dbReference type="NCBI Taxonomy" id="61476"/>
    <lineage>
        <taxon>Eukaryota</taxon>
        <taxon>Metazoa</taxon>
        <taxon>Ecdysozoa</taxon>
        <taxon>Arthropoda</taxon>
        <taxon>Hexapoda</taxon>
        <taxon>Insecta</taxon>
        <taxon>Pterygota</taxon>
        <taxon>Neoptera</taxon>
        <taxon>Polyneoptera</taxon>
        <taxon>Phasmatodea</taxon>
        <taxon>Timematodea</taxon>
        <taxon>Timematoidea</taxon>
        <taxon>Timematidae</taxon>
        <taxon>Timema</taxon>
    </lineage>
</organism>
<dbReference type="PANTHER" id="PTHR22655:SF2">
    <property type="entry name" value="ATP-DEPENDENT RNA HELICASE TDRD12-RELATED"/>
    <property type="match status" value="1"/>
</dbReference>
<dbReference type="GO" id="GO:0003676">
    <property type="term" value="F:nucleic acid binding"/>
    <property type="evidence" value="ECO:0007669"/>
    <property type="project" value="InterPro"/>
</dbReference>
<dbReference type="EC" id="3.6.4.13" evidence="1"/>
<evidence type="ECO:0000256" key="12">
    <source>
        <dbReference type="ARBA" id="ARBA00047984"/>
    </source>
</evidence>
<evidence type="ECO:0000259" key="17">
    <source>
        <dbReference type="PROSITE" id="PS51192"/>
    </source>
</evidence>
<evidence type="ECO:0000256" key="11">
    <source>
        <dbReference type="ARBA" id="ARBA00023254"/>
    </source>
</evidence>
<name>A0A7R9GQ78_TIMCR</name>
<feature type="domain" description="Helicase ATP-binding" evidence="17">
    <location>
        <begin position="300"/>
        <end position="489"/>
    </location>
</feature>
<evidence type="ECO:0000256" key="7">
    <source>
        <dbReference type="ARBA" id="ARBA00022806"/>
    </source>
</evidence>
<feature type="region of interest" description="Disordered" evidence="14">
    <location>
        <begin position="167"/>
        <end position="200"/>
    </location>
</feature>
<dbReference type="SMART" id="SM00487">
    <property type="entry name" value="DEXDc"/>
    <property type="match status" value="1"/>
</dbReference>
<keyword evidence="10" id="KW-0943">RNA-mediated gene silencing</keyword>
<dbReference type="CDD" id="cd20435">
    <property type="entry name" value="Tudor_TDRD12_rpt2"/>
    <property type="match status" value="1"/>
</dbReference>
<keyword evidence="8" id="KW-0067">ATP-binding</keyword>
<keyword evidence="13" id="KW-0863">Zinc-finger</keyword>
<dbReference type="SMART" id="SM00333">
    <property type="entry name" value="TUDOR"/>
    <property type="match status" value="2"/>
</dbReference>
<evidence type="ECO:0000256" key="10">
    <source>
        <dbReference type="ARBA" id="ARBA00023158"/>
    </source>
</evidence>